<evidence type="ECO:0000256" key="3">
    <source>
        <dbReference type="SAM" id="MobiDB-lite"/>
    </source>
</evidence>
<feature type="compositionally biased region" description="Basic residues" evidence="3">
    <location>
        <begin position="196"/>
        <end position="205"/>
    </location>
</feature>
<feature type="compositionally biased region" description="Basic and acidic residues" evidence="3">
    <location>
        <begin position="208"/>
        <end position="218"/>
    </location>
</feature>
<dbReference type="EMBL" id="OZ026884">
    <property type="protein sequence ID" value="CAL1240652.1"/>
    <property type="molecule type" value="Genomic_DNA"/>
</dbReference>
<evidence type="ECO:0000313" key="4">
    <source>
        <dbReference type="EMBL" id="CAL1240652.1"/>
    </source>
</evidence>
<name>A0ABP1C9V2_9GAMM</name>
<dbReference type="InterPro" id="IPR036869">
    <property type="entry name" value="J_dom_sf"/>
</dbReference>
<dbReference type="CDD" id="cd06257">
    <property type="entry name" value="DnaJ"/>
    <property type="match status" value="1"/>
</dbReference>
<dbReference type="Proteomes" id="UP001497493">
    <property type="component" value="Chromosome"/>
</dbReference>
<reference evidence="4 5" key="1">
    <citation type="submission" date="2024-04" db="EMBL/GenBank/DDBJ databases">
        <authorList>
            <person name="Cremers G."/>
        </authorList>
    </citation>
    <scope>NUCLEOTIDE SEQUENCE [LARGE SCALE GENOMIC DNA]</scope>
    <source>
        <strain evidence="4">MeCH1-AG</strain>
    </source>
</reference>
<organism evidence="4 5">
    <name type="scientific">Candidatus Methylocalor cossyra</name>
    <dbReference type="NCBI Taxonomy" id="3108543"/>
    <lineage>
        <taxon>Bacteria</taxon>
        <taxon>Pseudomonadati</taxon>
        <taxon>Pseudomonadota</taxon>
        <taxon>Gammaproteobacteria</taxon>
        <taxon>Methylococcales</taxon>
        <taxon>Methylococcaceae</taxon>
        <taxon>Candidatus Methylocalor</taxon>
    </lineage>
</organism>
<evidence type="ECO:0000256" key="2">
    <source>
        <dbReference type="SAM" id="Coils"/>
    </source>
</evidence>
<protein>
    <submittedName>
        <fullName evidence="4">Molecular chaperone DnaJ</fullName>
    </submittedName>
</protein>
<gene>
    <name evidence="4" type="ORF">MECH1_V1_1876</name>
</gene>
<sequence length="378" mass="43148">MKARSRFGFMFSFWGGTMNSDAKPASLQSLVLSGTAPLSPEQKAFNRLIKQIEARRARLAEWNAAIPPFRQSYGQELYPLLERERALKAQLAERLDWAYDQAGMTKTEKRKLSALITGLTQDVLAAGGPDGALKALYNKHSQSDYDAEEAARLEHMKELLEDTLGVELGDELDLRGPEDLFQRLRAELEARERSRAKARSRRPSARQRAQEVQRETEAKQLSQSFREVYRKLASALHPDRETDPLEQQRKTEWMQQANEAYQRGNLLELLELQMRIARSAPAPLAKLDGQRLRHYLKLLKEQLRALDHELEQIEQRLAAEFGFPLFRRLSPSGLMALLRADIAATQLQLRTLQRQIDVAGDGQRLKSWLKTIALVQGP</sequence>
<keyword evidence="2" id="KW-0175">Coiled coil</keyword>
<evidence type="ECO:0000256" key="1">
    <source>
        <dbReference type="ARBA" id="ARBA00023186"/>
    </source>
</evidence>
<feature type="region of interest" description="Disordered" evidence="3">
    <location>
        <begin position="192"/>
        <end position="219"/>
    </location>
</feature>
<keyword evidence="1" id="KW-0143">Chaperone</keyword>
<proteinExistence type="predicted"/>
<feature type="coiled-coil region" evidence="2">
    <location>
        <begin position="296"/>
        <end position="355"/>
    </location>
</feature>
<accession>A0ABP1C9V2</accession>
<keyword evidence="5" id="KW-1185">Reference proteome</keyword>
<dbReference type="SUPFAM" id="SSF46565">
    <property type="entry name" value="Chaperone J-domain"/>
    <property type="match status" value="1"/>
</dbReference>
<evidence type="ECO:0000313" key="5">
    <source>
        <dbReference type="Proteomes" id="UP001497493"/>
    </source>
</evidence>
<dbReference type="InterPro" id="IPR001623">
    <property type="entry name" value="DnaJ_domain"/>
</dbReference>